<feature type="region of interest" description="Disordered" evidence="1">
    <location>
        <begin position="262"/>
        <end position="313"/>
    </location>
</feature>
<dbReference type="Gene3D" id="1.25.40.10">
    <property type="entry name" value="Tetratricopeptide repeat domain"/>
    <property type="match status" value="1"/>
</dbReference>
<dbReference type="Gene3D" id="3.40.50.300">
    <property type="entry name" value="P-loop containing nucleotide triphosphate hydrolases"/>
    <property type="match status" value="1"/>
</dbReference>
<evidence type="ECO:0000256" key="1">
    <source>
        <dbReference type="SAM" id="MobiDB-lite"/>
    </source>
</evidence>
<dbReference type="RefSeq" id="WP_268941082.1">
    <property type="nucleotide sequence ID" value="NZ_JAPTYD010000004.1"/>
</dbReference>
<evidence type="ECO:0000259" key="2">
    <source>
        <dbReference type="Pfam" id="PF13401"/>
    </source>
</evidence>
<dbReference type="EMBL" id="JAPTYD010000004">
    <property type="protein sequence ID" value="MCZ0961084.1"/>
    <property type="molecule type" value="Genomic_DNA"/>
</dbReference>
<proteinExistence type="predicted"/>
<dbReference type="PANTHER" id="PTHR35894">
    <property type="entry name" value="GENERAL SECRETION PATHWAY PROTEIN A-RELATED"/>
    <property type="match status" value="1"/>
</dbReference>
<dbReference type="Proteomes" id="UP001149822">
    <property type="component" value="Unassembled WGS sequence"/>
</dbReference>
<accession>A0ABT4J1U4</accession>
<keyword evidence="4" id="KW-1185">Reference proteome</keyword>
<name>A0ABT4J1U4_9RHOB</name>
<dbReference type="InterPro" id="IPR052026">
    <property type="entry name" value="ExeA_AAA_ATPase_DNA-bind"/>
</dbReference>
<feature type="domain" description="ORC1/DEAH AAA+ ATPase" evidence="2">
    <location>
        <begin position="15"/>
        <end position="140"/>
    </location>
</feature>
<sequence length="602" mass="63632">MLEWMEKGIAARVPLLVLTGEAGTGKTTLLKLLRARHRKDWIMGLIWRFHPRDDDICVQARRALDLPDRRNDSPALSAKRIRRFAAAMRAKDRITVLAVDEAEALAIDDISALASLTAGGPEGGGLTVLLIGKPDLRALLAAPELRDLPIEESACAVLSRFSENDTADYVEHRLRRSGAREPIFDPGAMQVLHAFGQGLPRLINVMADHCLRTAASKNMTRLDAPWVRTVLQQATTIGALSHLRRAPTEVPQSAVPTAPAIRQMPDNDAAPAVSPPVPATVSDTADPQGTPPRQETQTAPAAPAGGPGISRNILEPDARRSALAARVQARHALANPEPHPPQADPGKRRGTWAVAAMAALGMAAGAAFLWLQPDSALAPAATIPARPAADLALKRAVAPASVQGTLPLATAAWHRGIPDLRPVDVTPEPTAEALMKQALEVETRDPAAAVVPYARAAIRGRARAGYYLGQLYETGAGVELSLASARLWYAAASGLPAAGRRLEALPPADASAGSLATPLPIFQALLNNGASEMIWRVPEGVAPARFRLEALGPAGNALPPRQTTVPGAILPFPVSAWRVTAIGADGRESAPSALVRMMPARN</sequence>
<reference evidence="3" key="1">
    <citation type="submission" date="2022-12" db="EMBL/GenBank/DDBJ databases">
        <title>Paracoccus sp. EF6 isolated from a lake water.</title>
        <authorList>
            <person name="Liu H."/>
        </authorList>
    </citation>
    <scope>NUCLEOTIDE SEQUENCE</scope>
    <source>
        <strain evidence="3">EF6</strain>
    </source>
</reference>
<evidence type="ECO:0000313" key="3">
    <source>
        <dbReference type="EMBL" id="MCZ0961084.1"/>
    </source>
</evidence>
<dbReference type="SUPFAM" id="SSF81901">
    <property type="entry name" value="HCP-like"/>
    <property type="match status" value="1"/>
</dbReference>
<dbReference type="SUPFAM" id="SSF52540">
    <property type="entry name" value="P-loop containing nucleoside triphosphate hydrolases"/>
    <property type="match status" value="1"/>
</dbReference>
<protein>
    <submittedName>
        <fullName evidence="3">AAA family ATPase</fullName>
    </submittedName>
</protein>
<comment type="caution">
    <text evidence="3">The sequence shown here is derived from an EMBL/GenBank/DDBJ whole genome shotgun (WGS) entry which is preliminary data.</text>
</comment>
<dbReference type="InterPro" id="IPR027417">
    <property type="entry name" value="P-loop_NTPase"/>
</dbReference>
<gene>
    <name evidence="3" type="ORF">OU682_05565</name>
</gene>
<evidence type="ECO:0000313" key="4">
    <source>
        <dbReference type="Proteomes" id="UP001149822"/>
    </source>
</evidence>
<dbReference type="InterPro" id="IPR049945">
    <property type="entry name" value="AAA_22"/>
</dbReference>
<dbReference type="Pfam" id="PF13401">
    <property type="entry name" value="AAA_22"/>
    <property type="match status" value="1"/>
</dbReference>
<dbReference type="InterPro" id="IPR011990">
    <property type="entry name" value="TPR-like_helical_dom_sf"/>
</dbReference>
<organism evidence="3 4">
    <name type="scientific">Paracoccus benzoatiresistens</name>
    <dbReference type="NCBI Taxonomy" id="2997341"/>
    <lineage>
        <taxon>Bacteria</taxon>
        <taxon>Pseudomonadati</taxon>
        <taxon>Pseudomonadota</taxon>
        <taxon>Alphaproteobacteria</taxon>
        <taxon>Rhodobacterales</taxon>
        <taxon>Paracoccaceae</taxon>
        <taxon>Paracoccus</taxon>
    </lineage>
</organism>
<feature type="compositionally biased region" description="Polar residues" evidence="1">
    <location>
        <begin position="285"/>
        <end position="298"/>
    </location>
</feature>
<dbReference type="PANTHER" id="PTHR35894:SF1">
    <property type="entry name" value="PHOSPHORIBULOKINASE _ URIDINE KINASE FAMILY"/>
    <property type="match status" value="1"/>
</dbReference>